<keyword evidence="9" id="KW-1185">Reference proteome</keyword>
<feature type="domain" description="Phosphofructokinase" evidence="7">
    <location>
        <begin position="3"/>
        <end position="305"/>
    </location>
</feature>
<evidence type="ECO:0000313" key="9">
    <source>
        <dbReference type="Proteomes" id="UP000619534"/>
    </source>
</evidence>
<evidence type="ECO:0000256" key="6">
    <source>
        <dbReference type="ARBA" id="ARBA00038478"/>
    </source>
</evidence>
<dbReference type="NCBIfam" id="NF010675">
    <property type="entry name" value="PRK14072.1"/>
    <property type="match status" value="1"/>
</dbReference>
<evidence type="ECO:0000256" key="4">
    <source>
        <dbReference type="ARBA" id="ARBA00022777"/>
    </source>
</evidence>
<dbReference type="InterPro" id="IPR022953">
    <property type="entry name" value="ATP_PFK"/>
</dbReference>
<evidence type="ECO:0000259" key="7">
    <source>
        <dbReference type="Pfam" id="PF00365"/>
    </source>
</evidence>
<comment type="caution">
    <text evidence="8">The sequence shown here is derived from an EMBL/GenBank/DDBJ whole genome shotgun (WGS) entry which is preliminary data.</text>
</comment>
<dbReference type="InterPro" id="IPR000023">
    <property type="entry name" value="Phosphofructokinase_dom"/>
</dbReference>
<keyword evidence="2" id="KW-0808">Transferase</keyword>
<dbReference type="EMBL" id="BMCJ01000002">
    <property type="protein sequence ID" value="GGC85275.1"/>
    <property type="molecule type" value="Genomic_DNA"/>
</dbReference>
<proteinExistence type="inferred from homology"/>
<keyword evidence="4" id="KW-0418">Kinase</keyword>
<comment type="similarity">
    <text evidence="6">Belongs to the phosphofructokinase type A (PFKA) family.</text>
</comment>
<evidence type="ECO:0000313" key="8">
    <source>
        <dbReference type="EMBL" id="GGC85275.1"/>
    </source>
</evidence>
<gene>
    <name evidence="8" type="ORF">GCM10007216_14970</name>
</gene>
<dbReference type="Gene3D" id="3.40.50.450">
    <property type="match status" value="1"/>
</dbReference>
<reference evidence="9" key="1">
    <citation type="journal article" date="2019" name="Int. J. Syst. Evol. Microbiol.">
        <title>The Global Catalogue of Microorganisms (GCM) 10K type strain sequencing project: providing services to taxonomists for standard genome sequencing and annotation.</title>
        <authorList>
            <consortium name="The Broad Institute Genomics Platform"/>
            <consortium name="The Broad Institute Genome Sequencing Center for Infectious Disease"/>
            <person name="Wu L."/>
            <person name="Ma J."/>
        </authorList>
    </citation>
    <scope>NUCLEOTIDE SEQUENCE [LARGE SCALE GENOMIC DNA]</scope>
    <source>
        <strain evidence="9">CCM 7282</strain>
    </source>
</reference>
<dbReference type="Gene3D" id="3.40.50.460">
    <property type="entry name" value="Phosphofructokinase domain"/>
    <property type="match status" value="1"/>
</dbReference>
<name>A0ABQ1NY42_9BACI</name>
<sequence length="369" mass="41038">MKRVVIGQAGGPTAVINNSLAGFLENIADAECYAIDCGFEGLVKNRIRFIDSRLNQHILQNRHTPGAILGSGRYHVSEEDFKKIITNLKDTGIDSVVMAGGNGTMWALSRLSEHARAAGYDLQVLGIPKTVDNDLGMTDHSPGFPSAAKYVGFSTRDMISDLESMRNFEKIRIVETMGRYGGWLAAAARLFHPITRKDSPLLVYIPEKHLTREMFLEDIDKTLKKHGVAFVVVSEGVKLGDQEVVKTSSNGRNILGGIATILAKEAENHFQVMARDECLGMNQRSFSLSVSSVDREESYQSGKEAAIRLLKDESDKMICIGREENNTYKARYLGVSLKEVAEAGERRMPEEFTRDPEAYIEWLKPLISY</sequence>
<dbReference type="InterPro" id="IPR050929">
    <property type="entry name" value="PFKA"/>
</dbReference>
<protein>
    <submittedName>
        <fullName evidence="8">6-phosphofructokinase</fullName>
    </submittedName>
</protein>
<dbReference type="InterPro" id="IPR035966">
    <property type="entry name" value="PKF_sf"/>
</dbReference>
<dbReference type="Proteomes" id="UP000619534">
    <property type="component" value="Unassembled WGS sequence"/>
</dbReference>
<evidence type="ECO:0000256" key="2">
    <source>
        <dbReference type="ARBA" id="ARBA00022679"/>
    </source>
</evidence>
<dbReference type="PIRSF" id="PIRSF036483">
    <property type="entry name" value="PFK_XF0274"/>
    <property type="match status" value="1"/>
</dbReference>
<evidence type="ECO:0000256" key="3">
    <source>
        <dbReference type="ARBA" id="ARBA00022723"/>
    </source>
</evidence>
<dbReference type="Pfam" id="PF00365">
    <property type="entry name" value="PFK"/>
    <property type="match status" value="1"/>
</dbReference>
<dbReference type="PANTHER" id="PTHR45770">
    <property type="entry name" value="ATP-DEPENDENT 6-PHOSPHOFRUCTOKINASE 1"/>
    <property type="match status" value="1"/>
</dbReference>
<evidence type="ECO:0000256" key="1">
    <source>
        <dbReference type="ARBA" id="ARBA00001946"/>
    </source>
</evidence>
<dbReference type="SUPFAM" id="SSF53784">
    <property type="entry name" value="Phosphofructokinase"/>
    <property type="match status" value="1"/>
</dbReference>
<dbReference type="PRINTS" id="PR00476">
    <property type="entry name" value="PHFRCTKINASE"/>
</dbReference>
<accession>A0ABQ1NY42</accession>
<comment type="cofactor">
    <cofactor evidence="1">
        <name>Mg(2+)</name>
        <dbReference type="ChEBI" id="CHEBI:18420"/>
    </cofactor>
</comment>
<organism evidence="8 9">
    <name type="scientific">Thalassobacillus devorans</name>
    <dbReference type="NCBI Taxonomy" id="279813"/>
    <lineage>
        <taxon>Bacteria</taxon>
        <taxon>Bacillati</taxon>
        <taxon>Bacillota</taxon>
        <taxon>Bacilli</taxon>
        <taxon>Bacillales</taxon>
        <taxon>Bacillaceae</taxon>
        <taxon>Thalassobacillus</taxon>
    </lineage>
</organism>
<keyword evidence="3" id="KW-0479">Metal-binding</keyword>
<evidence type="ECO:0000256" key="5">
    <source>
        <dbReference type="ARBA" id="ARBA00022842"/>
    </source>
</evidence>
<keyword evidence="5" id="KW-0460">Magnesium</keyword>